<feature type="domain" description="Glycosyltransferase subfamily 4-like N-terminal" evidence="2">
    <location>
        <begin position="13"/>
        <end position="189"/>
    </location>
</feature>
<comment type="caution">
    <text evidence="3">The sequence shown here is derived from an EMBL/GenBank/DDBJ whole genome shotgun (WGS) entry which is preliminary data.</text>
</comment>
<dbReference type="AlphaFoldDB" id="A0A0G1J3E3"/>
<dbReference type="PANTHER" id="PTHR45947:SF3">
    <property type="entry name" value="SULFOQUINOVOSYL TRANSFERASE SQD2"/>
    <property type="match status" value="1"/>
</dbReference>
<dbReference type="PANTHER" id="PTHR45947">
    <property type="entry name" value="SULFOQUINOVOSYL TRANSFERASE SQD2"/>
    <property type="match status" value="1"/>
</dbReference>
<feature type="domain" description="Glycosyl transferase family 1" evidence="1">
    <location>
        <begin position="190"/>
        <end position="350"/>
    </location>
</feature>
<gene>
    <name evidence="3" type="ORF">UW61_C0037G0004</name>
</gene>
<evidence type="ECO:0000313" key="4">
    <source>
        <dbReference type="Proteomes" id="UP000033901"/>
    </source>
</evidence>
<dbReference type="Pfam" id="PF13439">
    <property type="entry name" value="Glyco_transf_4"/>
    <property type="match status" value="1"/>
</dbReference>
<evidence type="ECO:0000259" key="2">
    <source>
        <dbReference type="Pfam" id="PF13439"/>
    </source>
</evidence>
<dbReference type="Pfam" id="PF00534">
    <property type="entry name" value="Glycos_transf_1"/>
    <property type="match status" value="1"/>
</dbReference>
<reference evidence="3 4" key="1">
    <citation type="journal article" date="2015" name="Nature">
        <title>rRNA introns, odd ribosomes, and small enigmatic genomes across a large radiation of phyla.</title>
        <authorList>
            <person name="Brown C.T."/>
            <person name="Hug L.A."/>
            <person name="Thomas B.C."/>
            <person name="Sharon I."/>
            <person name="Castelle C.J."/>
            <person name="Singh A."/>
            <person name="Wilkins M.J."/>
            <person name="Williams K.H."/>
            <person name="Banfield J.F."/>
        </authorList>
    </citation>
    <scope>NUCLEOTIDE SEQUENCE [LARGE SCALE GENOMIC DNA]</scope>
</reference>
<organism evidence="3 4">
    <name type="scientific">Candidatus Curtissbacteria bacterium GW2011_GWC1_44_33</name>
    <dbReference type="NCBI Taxonomy" id="1618413"/>
    <lineage>
        <taxon>Bacteria</taxon>
        <taxon>Candidatus Curtissiibacteriota</taxon>
    </lineage>
</organism>
<dbReference type="GO" id="GO:0016757">
    <property type="term" value="F:glycosyltransferase activity"/>
    <property type="evidence" value="ECO:0007669"/>
    <property type="project" value="InterPro"/>
</dbReference>
<sequence>MKIALVHDYIREYGGAERVLKTLTEIFPDAPIYTAFRVRGSTADKEFNGKKIIESFLAPILKIDNFYSPLRFLIPVIWKNMDLSGYDLVITSASWYITRGFKVGKNTKVICYCHTPPRWLYGYEMSVGFTKYWPVKIYAAIVGHFIRMYDFASAQTVDAWIANSKNVVGRIEKFYRKDSKVIYPPVEVEKIIEATKNLRKEDYFLIVSRLVGAKGLEEAARLAKKLNFKLKIVGETHGFAGVKRQLERQSGGNIELLGRVSDEKLHGLYGRAKSFLALAKDEDFGMAVVEAQAAGTPVIAFNGGGFRESVVDGETGLLIEDTDERTVGEAIKKLKRTKWEKEKLLDNARKFSKERFKKEIREFVESRISP</sequence>
<evidence type="ECO:0000313" key="3">
    <source>
        <dbReference type="EMBL" id="KKT65810.1"/>
    </source>
</evidence>
<protein>
    <submittedName>
        <fullName evidence="3">Glycosyl transferase group 1</fullName>
    </submittedName>
</protein>
<accession>A0A0G1J3E3</accession>
<evidence type="ECO:0000259" key="1">
    <source>
        <dbReference type="Pfam" id="PF00534"/>
    </source>
</evidence>
<proteinExistence type="predicted"/>
<dbReference type="PATRIC" id="fig|1618413.3.peg.478"/>
<dbReference type="SUPFAM" id="SSF53756">
    <property type="entry name" value="UDP-Glycosyltransferase/glycogen phosphorylase"/>
    <property type="match status" value="1"/>
</dbReference>
<dbReference type="Proteomes" id="UP000033901">
    <property type="component" value="Unassembled WGS sequence"/>
</dbReference>
<dbReference type="Gene3D" id="3.40.50.2000">
    <property type="entry name" value="Glycogen Phosphorylase B"/>
    <property type="match status" value="2"/>
</dbReference>
<keyword evidence="3" id="KW-0808">Transferase</keyword>
<dbReference type="InterPro" id="IPR001296">
    <property type="entry name" value="Glyco_trans_1"/>
</dbReference>
<name>A0A0G1J3E3_9BACT</name>
<dbReference type="EMBL" id="LCIZ01000037">
    <property type="protein sequence ID" value="KKT65810.1"/>
    <property type="molecule type" value="Genomic_DNA"/>
</dbReference>
<dbReference type="InterPro" id="IPR028098">
    <property type="entry name" value="Glyco_trans_4-like_N"/>
</dbReference>
<dbReference type="InterPro" id="IPR050194">
    <property type="entry name" value="Glycosyltransferase_grp1"/>
</dbReference>